<reference evidence="1" key="1">
    <citation type="journal article" date="2021" name="Environ. Microbiol.">
        <title>Gene family expansions and transcriptome signatures uncover fungal adaptations to wood decay.</title>
        <authorList>
            <person name="Hage H."/>
            <person name="Miyauchi S."/>
            <person name="Viragh M."/>
            <person name="Drula E."/>
            <person name="Min B."/>
            <person name="Chaduli D."/>
            <person name="Navarro D."/>
            <person name="Favel A."/>
            <person name="Norest M."/>
            <person name="Lesage-Meessen L."/>
            <person name="Balint B."/>
            <person name="Merenyi Z."/>
            <person name="de Eugenio L."/>
            <person name="Morin E."/>
            <person name="Martinez A.T."/>
            <person name="Baldrian P."/>
            <person name="Stursova M."/>
            <person name="Martinez M.J."/>
            <person name="Novotny C."/>
            <person name="Magnuson J.K."/>
            <person name="Spatafora J.W."/>
            <person name="Maurice S."/>
            <person name="Pangilinan J."/>
            <person name="Andreopoulos W."/>
            <person name="LaButti K."/>
            <person name="Hundley H."/>
            <person name="Na H."/>
            <person name="Kuo A."/>
            <person name="Barry K."/>
            <person name="Lipzen A."/>
            <person name="Henrissat B."/>
            <person name="Riley R."/>
            <person name="Ahrendt S."/>
            <person name="Nagy L.G."/>
            <person name="Grigoriev I.V."/>
            <person name="Martin F."/>
            <person name="Rosso M.N."/>
        </authorList>
    </citation>
    <scope>NUCLEOTIDE SEQUENCE</scope>
    <source>
        <strain evidence="1">CBS 384.51</strain>
    </source>
</reference>
<proteinExistence type="predicted"/>
<gene>
    <name evidence="1" type="ORF">BDY19DRAFT_895782</name>
</gene>
<comment type="caution">
    <text evidence="1">The sequence shown here is derived from an EMBL/GenBank/DDBJ whole genome shotgun (WGS) entry which is preliminary data.</text>
</comment>
<dbReference type="Proteomes" id="UP001055072">
    <property type="component" value="Unassembled WGS sequence"/>
</dbReference>
<protein>
    <submittedName>
        <fullName evidence="1">Uncharacterized protein</fullName>
    </submittedName>
</protein>
<accession>A0ACB8TV95</accession>
<evidence type="ECO:0000313" key="1">
    <source>
        <dbReference type="EMBL" id="KAI0085970.1"/>
    </source>
</evidence>
<name>A0ACB8TV95_9APHY</name>
<sequence length="317" mass="33568">MVTVSVPPTTVTQTIITTPSPSSSAGPASASSGSPTAWTVPPLITDLTSFKISYFPYGQDNLAIVNGSQSQGQPNASTATDLAAVAAAGISRPSSVPTQSPSTVNGTNAALQLFYPAGSINPESQPQGGADFYASPIDISKAKNVTLEYSVFFPADFDWVLAGKLPGLYGGHSGCSGGNDARSCFSTRLMWRAEGAGELYLYAPKDKQTKALCSAPPQSVCDQEYGLSISRGSFNFASGAWTHVKQTVTLNTPGGQDGGFVLDVNGQEVMRRADVFYRDAAVLPRRCPSFFGGHEEKYASPRDQYTWFKDFAIIIND</sequence>
<keyword evidence="2" id="KW-1185">Reference proteome</keyword>
<evidence type="ECO:0000313" key="2">
    <source>
        <dbReference type="Proteomes" id="UP001055072"/>
    </source>
</evidence>
<organism evidence="1 2">
    <name type="scientific">Irpex rosettiformis</name>
    <dbReference type="NCBI Taxonomy" id="378272"/>
    <lineage>
        <taxon>Eukaryota</taxon>
        <taxon>Fungi</taxon>
        <taxon>Dikarya</taxon>
        <taxon>Basidiomycota</taxon>
        <taxon>Agaricomycotina</taxon>
        <taxon>Agaricomycetes</taxon>
        <taxon>Polyporales</taxon>
        <taxon>Irpicaceae</taxon>
        <taxon>Irpex</taxon>
    </lineage>
</organism>
<dbReference type="EMBL" id="MU274927">
    <property type="protein sequence ID" value="KAI0085970.1"/>
    <property type="molecule type" value="Genomic_DNA"/>
</dbReference>